<evidence type="ECO:0000256" key="7">
    <source>
        <dbReference type="RuleBase" id="RU362048"/>
    </source>
</evidence>
<evidence type="ECO:0000256" key="1">
    <source>
        <dbReference type="ARBA" id="ARBA00004651"/>
    </source>
</evidence>
<dbReference type="Pfam" id="PF01914">
    <property type="entry name" value="MarC"/>
    <property type="match status" value="1"/>
</dbReference>
<evidence type="ECO:0000256" key="3">
    <source>
        <dbReference type="ARBA" id="ARBA00022475"/>
    </source>
</evidence>
<proteinExistence type="inferred from homology"/>
<dbReference type="Proteomes" id="UP001626593">
    <property type="component" value="Chromosome"/>
</dbReference>
<feature type="transmembrane region" description="Helical" evidence="7">
    <location>
        <begin position="44"/>
        <end position="64"/>
    </location>
</feature>
<comment type="similarity">
    <text evidence="2 7">Belongs to the UPF0056 (MarC) family.</text>
</comment>
<name>A0ABZ1AEA9_AROEV</name>
<dbReference type="EMBL" id="CP141259">
    <property type="protein sequence ID" value="WRL44193.1"/>
    <property type="molecule type" value="Genomic_DNA"/>
</dbReference>
<organism evidence="8 9">
    <name type="scientific">Aromatoleum evansii</name>
    <name type="common">Azoarcus evansii</name>
    <dbReference type="NCBI Taxonomy" id="59406"/>
    <lineage>
        <taxon>Bacteria</taxon>
        <taxon>Pseudomonadati</taxon>
        <taxon>Pseudomonadota</taxon>
        <taxon>Betaproteobacteria</taxon>
        <taxon>Rhodocyclales</taxon>
        <taxon>Rhodocyclaceae</taxon>
        <taxon>Aromatoleum</taxon>
    </lineage>
</organism>
<comment type="subcellular location">
    <subcellularLocation>
        <location evidence="1 7">Cell membrane</location>
        <topology evidence="1 7">Multi-pass membrane protein</topology>
    </subcellularLocation>
</comment>
<dbReference type="InterPro" id="IPR002771">
    <property type="entry name" value="Multi_antbiot-R_MarC"/>
</dbReference>
<reference evidence="8 9" key="1">
    <citation type="submission" date="2023-12" db="EMBL/GenBank/DDBJ databases">
        <title>A. evansii MAY27, complete genome.</title>
        <authorList>
            <person name="Wang Y."/>
        </authorList>
    </citation>
    <scope>NUCLEOTIDE SEQUENCE [LARGE SCALE GENOMIC DNA]</scope>
    <source>
        <strain evidence="8 9">MAY27</strain>
    </source>
</reference>
<keyword evidence="6 7" id="KW-0472">Membrane</keyword>
<gene>
    <name evidence="8" type="ORF">U5817_13335</name>
</gene>
<evidence type="ECO:0000313" key="9">
    <source>
        <dbReference type="Proteomes" id="UP001626593"/>
    </source>
</evidence>
<accession>A0ABZ1AEA9</accession>
<keyword evidence="9" id="KW-1185">Reference proteome</keyword>
<dbReference type="PANTHER" id="PTHR33508">
    <property type="entry name" value="UPF0056 MEMBRANE PROTEIN YHCE"/>
    <property type="match status" value="1"/>
</dbReference>
<evidence type="ECO:0000256" key="5">
    <source>
        <dbReference type="ARBA" id="ARBA00022989"/>
    </source>
</evidence>
<protein>
    <recommendedName>
        <fullName evidence="7">UPF0056 membrane protein</fullName>
    </recommendedName>
</protein>
<evidence type="ECO:0000256" key="4">
    <source>
        <dbReference type="ARBA" id="ARBA00022692"/>
    </source>
</evidence>
<keyword evidence="4 7" id="KW-0812">Transmembrane</keyword>
<feature type="transmembrane region" description="Helical" evidence="7">
    <location>
        <begin position="110"/>
        <end position="133"/>
    </location>
</feature>
<feature type="transmembrane region" description="Helical" evidence="7">
    <location>
        <begin position="70"/>
        <end position="89"/>
    </location>
</feature>
<dbReference type="NCBIfam" id="TIGR00427">
    <property type="entry name" value="NAAT family transporter"/>
    <property type="match status" value="1"/>
</dbReference>
<evidence type="ECO:0000313" key="8">
    <source>
        <dbReference type="EMBL" id="WRL44193.1"/>
    </source>
</evidence>
<dbReference type="RefSeq" id="WP_407277647.1">
    <property type="nucleotide sequence ID" value="NZ_CP141259.1"/>
</dbReference>
<feature type="transmembrane region" description="Helical" evidence="7">
    <location>
        <begin position="181"/>
        <end position="202"/>
    </location>
</feature>
<keyword evidence="5 7" id="KW-1133">Transmembrane helix</keyword>
<feature type="transmembrane region" description="Helical" evidence="7">
    <location>
        <begin position="145"/>
        <end position="169"/>
    </location>
</feature>
<comment type="caution">
    <text evidence="7">Lacks conserved residue(s) required for the propagation of feature annotation.</text>
</comment>
<dbReference type="PANTHER" id="PTHR33508:SF1">
    <property type="entry name" value="UPF0056 MEMBRANE PROTEIN YHCE"/>
    <property type="match status" value="1"/>
</dbReference>
<evidence type="ECO:0000256" key="6">
    <source>
        <dbReference type="ARBA" id="ARBA00023136"/>
    </source>
</evidence>
<keyword evidence="3" id="KW-1003">Cell membrane</keyword>
<sequence>MEFAKICITLAALINPFGAIPAYMSLTEDQSDVGRRQTIRTASLATFLVIAVSALGGEFLLAGFGITIPSLQVGGGVLLFLVAVSMFNAQPTAGRATVEDRGEESLRANIAVVPLTIPLLTGPGTVSTVIIYANQASSISGTLNLLAAGLLIAASVWLAFSLAAPISRLAGRTGLNIMTRLMGLVLAALAVEFIVAGVRTYVSGT</sequence>
<evidence type="ECO:0000256" key="2">
    <source>
        <dbReference type="ARBA" id="ARBA00009784"/>
    </source>
</evidence>